<name>A0A2H5BK14_9CAUD</name>
<dbReference type="Pfam" id="PF26125">
    <property type="entry name" value="AcrVA2-like"/>
    <property type="match status" value="1"/>
</dbReference>
<dbReference type="EMBL" id="MG655269">
    <property type="protein sequence ID" value="AUG86658.1"/>
    <property type="molecule type" value="Genomic_DNA"/>
</dbReference>
<proteinExistence type="predicted"/>
<evidence type="ECO:0000313" key="1">
    <source>
        <dbReference type="EMBL" id="AUG86658.1"/>
    </source>
</evidence>
<accession>A0A2H5BK14</accession>
<organism evidence="1 2">
    <name type="scientific">Erwinia phage vB_EamM_MadMel</name>
    <dbReference type="NCBI Taxonomy" id="2060128"/>
    <lineage>
        <taxon>Viruses</taxon>
        <taxon>Duplodnaviria</taxon>
        <taxon>Heunggongvirae</taxon>
        <taxon>Uroviricota</taxon>
        <taxon>Caudoviricetes</taxon>
        <taxon>Chimalliviridae</taxon>
        <taxon>Agricanvirus</taxon>
        <taxon>Agricanvirus specialG</taxon>
    </lineage>
</organism>
<gene>
    <name evidence="1" type="ORF">MADMEL_230</name>
</gene>
<dbReference type="Proteomes" id="UP000241631">
    <property type="component" value="Segment"/>
</dbReference>
<protein>
    <submittedName>
        <fullName evidence="1">Uncharacterized protein</fullName>
    </submittedName>
</protein>
<evidence type="ECO:0000313" key="2">
    <source>
        <dbReference type="Proteomes" id="UP000241631"/>
    </source>
</evidence>
<reference evidence="2" key="1">
    <citation type="submission" date="2017-12" db="EMBL/GenBank/DDBJ databases">
        <authorList>
            <person name="Sharma R."/>
            <person name="Wood M.E."/>
            <person name="Beatty N."/>
            <person name="Choi M.C."/>
            <person name="Duncan S."/>
            <person name="Fajardo C.P."/>
            <person name="Ferguson H.P."/>
            <person name="Kruger J.L."/>
            <person name="Webb C.J."/>
            <person name="Grose J.H."/>
        </authorList>
    </citation>
    <scope>NUCLEOTIDE SEQUENCE [LARGE SCALE GENOMIC DNA]</scope>
</reference>
<sequence>MKRLDEPEFLKGELKNITYVAGTKKIGWLDKLNRALTENKGKVTPYKFLRARDLHDAFKDAKFSTKEQSEFHKLVSDPVQGDFWVSSMLMLWLWSINRVVYRLPVELFAAANQNYDVGNVPIETLTRMPQWTTCIAMDWEGIAIDKDGHCQRGLFYSLQMLNGKEYLQIELYVTFHRSESGTVKFGSYTLLIDTSKTNVREGMEQALIDIPKYQNMGMSSSVRIGLDESEDMLSDIITAISLVNGEHRKSELGKTDIKWPGYQIQGTSGYKIRPRLKAVEFMVGEEYVPQLRAAGISNERSQRKSHIRCGHWHTYWLGPRSGPRTQERYWLMPIVVSGKAPE</sequence>
<dbReference type="InterPro" id="IPR058915">
    <property type="entry name" value="AcrVA2-like"/>
</dbReference>